<dbReference type="InterPro" id="IPR057525">
    <property type="entry name" value="UTP20_C"/>
</dbReference>
<dbReference type="Gene3D" id="1.25.10.10">
    <property type="entry name" value="Leucine-rich Repeat Variant"/>
    <property type="match status" value="2"/>
</dbReference>
<feature type="domain" description="U3 small nucleolar RNA-associated protein 20 N-terminal" evidence="2">
    <location>
        <begin position="880"/>
        <end position="1498"/>
    </location>
</feature>
<dbReference type="InterPro" id="IPR011989">
    <property type="entry name" value="ARM-like"/>
</dbReference>
<dbReference type="PANTHER" id="PTHR17695">
    <property type="entry name" value="SMALL SUBUNIT PROCESSOME COMPONENT 20 HOMOLOG"/>
    <property type="match status" value="1"/>
</dbReference>
<feature type="compositionally biased region" description="Acidic residues" evidence="1">
    <location>
        <begin position="1736"/>
        <end position="1759"/>
    </location>
</feature>
<reference evidence="5" key="1">
    <citation type="submission" date="2025-05" db="UniProtKB">
        <authorList>
            <consortium name="EnsemblMetazoa"/>
        </authorList>
    </citation>
    <scope>IDENTIFICATION</scope>
</reference>
<dbReference type="Pfam" id="PF23099">
    <property type="entry name" value="UTP20_C"/>
    <property type="match status" value="1"/>
</dbReference>
<feature type="compositionally biased region" description="Polar residues" evidence="1">
    <location>
        <begin position="838"/>
        <end position="847"/>
    </location>
</feature>
<evidence type="ECO:0008006" key="7">
    <source>
        <dbReference type="Google" id="ProtNLM"/>
    </source>
</evidence>
<dbReference type="EnsemblMetazoa" id="XM_050642607.1">
    <property type="protein sequence ID" value="XP_050498564.1"/>
    <property type="gene ID" value="LOC114330079"/>
</dbReference>
<dbReference type="InterPro" id="IPR046523">
    <property type="entry name" value="UTP20_dom"/>
</dbReference>
<dbReference type="SUPFAM" id="SSF48371">
    <property type="entry name" value="ARM repeat"/>
    <property type="match status" value="3"/>
</dbReference>
<keyword evidence="6" id="KW-1185">Reference proteome</keyword>
<dbReference type="InterPro" id="IPR016024">
    <property type="entry name" value="ARM-type_fold"/>
</dbReference>
<dbReference type="Proteomes" id="UP001652700">
    <property type="component" value="Unplaced"/>
</dbReference>
<feature type="region of interest" description="Disordered" evidence="1">
    <location>
        <begin position="1662"/>
        <end position="1759"/>
    </location>
</feature>
<feature type="compositionally biased region" description="Acidic residues" evidence="1">
    <location>
        <begin position="848"/>
        <end position="863"/>
    </location>
</feature>
<feature type="region of interest" description="Disordered" evidence="1">
    <location>
        <begin position="2710"/>
        <end position="2755"/>
    </location>
</feature>
<feature type="domain" description="U3 small nucleolar RNA-associated protein 20 C-terminal" evidence="4">
    <location>
        <begin position="2393"/>
        <end position="2731"/>
    </location>
</feature>
<sequence>MKNKSVRHKDANTFKFLPFSERISNIDIDIFHKVPHEYDSQDEENETFFQQTITKWTVMNLSQGYEKFQRDIRSYDYITLPQLLLVKDHLIQTMLKYVKEGDPLYMQPLLELIVALARDLQKEFHQYFPEVLETLINLMNTKNTEQLEWIFTCLAYLFKFLWRPLVKDINSVFNSLLPLLSDSKPEYINNFAAESFAFVARKVKDKKTFLNLLLKTVKSQPDGVPGCGKLLFQVICGVDGQFHSCAESILPFLLDSLISEGPSQTILFEVLENFIANLVNNIKPQKGDLVWSTYITTLKSLIEKYSSNPNETVINNTNYVLKLIGHTVEYKSAKFVQKPAPLIDILLELLNTFNQSEETVLLICQISILLLTSNNLKLSQEQASILTRRLLSTSHKKVFLSFVDNIKTSSSFEALILPNFLRYCAKNALDAESFHLLVKIVMHKSSSSVNGINLLNHVKYNLDFKESNESIAEILINKIKESSKALLSGDVDDYYCSLVCLPHISPKINEDMFSLLEEMIKVLLKSHDDDLPKPDIKKSLFLINITLECLMHLGIDHKRLFKLFEAHLFEHLLNLAGKLEYISSLQSLDLVVTYLGREDPDCLSMSLLLKLNEGLKNNFNSPFHEVRLLTAHVYTAFEHLPDFKLKHSTDPEAHTEEWKVFSLMYNVESIEAHVHTYRDQLQSLERLTFDKPQMLMCKQTEFSTLPLRYLCGTLFINFQLLWEPVIKIITSYANGMEINTFWEIFGEELKLAPQLISSPPELAVDLLQSSCATLGDFYEEVQTFKSKPDFNNYRLLIWKALVSFANVAEAKTRDVSQLLLTFVSTEYMVASSDSVPSQSIKQNVQTDTLDESSADKDDTEDSEGPQTKKGSRKKGKILIKTLLQKLNVFAQFKSPLSMYREPELAKLYFDLLQNKDSGIQKAALDCIFTYKHKYLTPYKENLYNMIDDKNFKNEMTTFSVDKDSNLVLAEHRDGLIPIVMQIVFGKMNIKTGLRTGGKSSSQMRRSTVFRFLAGCQENELLGFLQKVLRVYSKFLVDDPFDMVNTIYKDCNLETFLPPKRLLSTINLLGVIHEQCGGLMGNEVLTYLLKVILVIGSHLKFAFDLISEVHAGYLAILRNLRVSCIKIIEKFFDHFDRYPWTTRQIDALFAVFVWPYLDKLNIEGIHSPTALLKLIAQWGSNPRYFCLLVKYRNVDPNQYVLPHVLKLLVNEKSHVSVVNMIEEMLEKLLSLQPDEDDIKNALQVNDVVTIEQDILDKVGIVDNLNYGSMILLPHVSIILSKIEKKLLTKSKNLNQKELFILSRISELVWDPLLSDKILDLLLPVVLKKCAKSIPEEVVLKYITTILNLMQNVEKPEIHLKQVSPLFFQVSYPSSRKLLVQIVDVMFKKSDGLKLIPELVGELNAFDKKWVDQPDFERRHNAFKKVQEYLSDGKIDTSLGIIIIYNCCYFISHENDLSARENSSHTLKKVSVHLTENYPKQSDLILNETLFNLIRTGFKSVKDEVRHEYISLLGHLARECPTAHFILRDLNKYANTADPEVDFFENLVHLQLHRHARALLKFCQITKDQTDSPNPRTLTQFILPLASHYLYKEKYVSKNSVVDAAIEAVGVVCRILPWHQYEGVLKYYLLKLSGKLEYQKQLVRLIVVILDAFHFDLRHAHYEKPPENEDKKKGSKKRKDNKNLIVNGTHINKHNDTINKSEHNLETSRTEDQMETDSIKESKDSNEEVVEVIRDNNQEEDEEKDVDEFLESEDEVEDEVEEDAVEEKLKIMEKITILCKSTATRIVRTFELVLIPKLHKSLAEMTHHESSHKVNRKKLGFEREEEDLLRVPISLALVKLLQKLPESILEQNLPGVFMKACTFLRSHLESVRKVAKETLQKIMITLGPKYLSLLIGEMSPLLGRGYQVHVLVFTIHGVLSCLKEYYKPSDIDQILLTVLDFCSTDIFGTLSEEKEVAKIAVKVAEARRSKSYDTLQILAQFITESCLLDLILPVKKVLEKSHSFKTAHKAQEALRYISLGLVDNTFVPTESLLKFAYGTSSKSIPQLLPKEPTKKTEKDVEKMRREREDCFIIPKVAGNRDLYRLQNVKTSIKTNAHILVEFGLRLCYVMLKREKVRDESYKMFIDPFINVFKNCLKSKHIKLSSLTLQSLVWVMKYDLPSLKLHIKPIVKEIFAILHKYASAGLSKGDNFDLVVAAFKAMAVLVREVKYHSIDTNQLKILLLYVEQDIHDYERQATAFNLLKAILSRKIDAPELSDVMQKVAELSIVSEMDHVRAQSRAVFHQYLMDYPLGNTLEKHLGFYISQLGYELRFGRESAIEMIMTLINSFPLEVLKTHSATLLVTLGARLINDEEPECRKRIAECISAMLKKLLKSDRDPLFEIVTTWLKDKNVNHRRLAAQICGIFVTIEKSSFETRLPSVTPLLLRQFGIDNAPGRLVRINKKEETFTEEQQRSKDHHLFQVLQLLLKLSANCPSLFKDTNLIENLAVHIQTLLAYPHDWVRLGSAQFLGYVLAHLDIDHIRELLIADTSDDTGYLCNDPTNAVKSLTLDLCDQLQPKNVKSDLAEQVVKNLVFIAKLLQNLPVSENKPNLLWLTKRMRKIINTEIVENAVSTTLRTEVFKWIAGVAAAVETENVLPILHHLVAPLVRELATTEEKNAPLRHLSKEVSNLIKAKVGVEKYTETITKQQQHLSIKRAERKRSRTQLAVTDPESFAKKKIKRHEKKKDAKKRKIESLKGTKRNFKRRKTTIDLDSSEII</sequence>
<dbReference type="Pfam" id="PF07539">
    <property type="entry name" value="UTP20_N"/>
    <property type="match status" value="1"/>
</dbReference>
<accession>A0ABM5JKU8</accession>
<dbReference type="GeneID" id="114330079"/>
<dbReference type="InterPro" id="IPR011430">
    <property type="entry name" value="UTP20_N"/>
</dbReference>
<evidence type="ECO:0000313" key="5">
    <source>
        <dbReference type="EnsemblMetazoa" id="XP_050498564.1"/>
    </source>
</evidence>
<dbReference type="InterPro" id="IPR052575">
    <property type="entry name" value="SSU_processome_comp_20"/>
</dbReference>
<name>A0ABM5JKU8_DIAVI</name>
<evidence type="ECO:0000313" key="6">
    <source>
        <dbReference type="Proteomes" id="UP001652700"/>
    </source>
</evidence>
<evidence type="ECO:0000259" key="2">
    <source>
        <dbReference type="Pfam" id="PF07539"/>
    </source>
</evidence>
<evidence type="ECO:0000259" key="3">
    <source>
        <dbReference type="Pfam" id="PF20416"/>
    </source>
</evidence>
<protein>
    <recommendedName>
        <fullName evidence="7">Small subunit processome component 20 homolog</fullName>
    </recommendedName>
</protein>
<dbReference type="Pfam" id="PF20416">
    <property type="entry name" value="UTP20"/>
    <property type="match status" value="1"/>
</dbReference>
<feature type="compositionally biased region" description="Basic residues" evidence="1">
    <location>
        <begin position="2713"/>
        <end position="2744"/>
    </location>
</feature>
<organism evidence="5 6">
    <name type="scientific">Diabrotica virgifera virgifera</name>
    <name type="common">western corn rootworm</name>
    <dbReference type="NCBI Taxonomy" id="50390"/>
    <lineage>
        <taxon>Eukaryota</taxon>
        <taxon>Metazoa</taxon>
        <taxon>Ecdysozoa</taxon>
        <taxon>Arthropoda</taxon>
        <taxon>Hexapoda</taxon>
        <taxon>Insecta</taxon>
        <taxon>Pterygota</taxon>
        <taxon>Neoptera</taxon>
        <taxon>Endopterygota</taxon>
        <taxon>Coleoptera</taxon>
        <taxon>Polyphaga</taxon>
        <taxon>Cucujiformia</taxon>
        <taxon>Chrysomeloidea</taxon>
        <taxon>Chrysomelidae</taxon>
        <taxon>Galerucinae</taxon>
        <taxon>Diabroticina</taxon>
        <taxon>Diabroticites</taxon>
        <taxon>Diabrotica</taxon>
    </lineage>
</organism>
<feature type="region of interest" description="Disordered" evidence="1">
    <location>
        <begin position="838"/>
        <end position="873"/>
    </location>
</feature>
<proteinExistence type="predicted"/>
<feature type="domain" description="U3 small nucleolar RNA-associated protein 20" evidence="3">
    <location>
        <begin position="1821"/>
        <end position="2037"/>
    </location>
</feature>
<dbReference type="PANTHER" id="PTHR17695:SF11">
    <property type="entry name" value="SMALL SUBUNIT PROCESSOME COMPONENT 20 HOMOLOG"/>
    <property type="match status" value="1"/>
</dbReference>
<feature type="compositionally biased region" description="Basic and acidic residues" evidence="1">
    <location>
        <begin position="1691"/>
        <end position="1735"/>
    </location>
</feature>
<evidence type="ECO:0000256" key="1">
    <source>
        <dbReference type="SAM" id="MobiDB-lite"/>
    </source>
</evidence>
<evidence type="ECO:0000259" key="4">
    <source>
        <dbReference type="Pfam" id="PF23099"/>
    </source>
</evidence>
<dbReference type="RefSeq" id="XP_050498564.1">
    <property type="nucleotide sequence ID" value="XM_050642607.1"/>
</dbReference>